<evidence type="ECO:0000256" key="4">
    <source>
        <dbReference type="ARBA" id="ARBA00022741"/>
    </source>
</evidence>
<dbReference type="InterPro" id="IPR002423">
    <property type="entry name" value="Cpn60/GroEL/TCP-1"/>
</dbReference>
<sequence>MVMGYHRTGARNKCAGKGLCFFVTPADEVNAGFFYKSAEEREKLVNAERQFITERVKKIIELKKTVCDGTKKGFVVINQKGIDPMSLDMLCKEGIVALRRAKRRNMERLTLACGGEAVNSVDDLTPECLGEAGIVYEHVLGEDKFTFVEDLKNPHSVTILIKGPNNHTLTQVKDAVYDGLRAVKNCIEDGCLVAGAGAFEIAAYSALLKYKSQVKGRMQLGVQAFADALLVIPKTLAANAGYDPQEVMVKLIQEYNSAEGQLIGLDIETGEPLVPEVAGILDNYRVKKQLLCSCSAIAGNLLLVDEIVRAGLTSMKGQG</sequence>
<keyword evidence="8" id="KW-1185">Reference proteome</keyword>
<dbReference type="Pfam" id="PF00118">
    <property type="entry name" value="Cpn60_TCP1"/>
    <property type="match status" value="1"/>
</dbReference>
<comment type="similarity">
    <text evidence="2">Belongs to the TCP-1 chaperonin family.</text>
</comment>
<keyword evidence="5" id="KW-0067">ATP-binding</keyword>
<keyword evidence="4" id="KW-0547">Nucleotide-binding</keyword>
<dbReference type="Proteomes" id="UP000807504">
    <property type="component" value="Unassembled WGS sequence"/>
</dbReference>
<evidence type="ECO:0000256" key="3">
    <source>
        <dbReference type="ARBA" id="ARBA00022490"/>
    </source>
</evidence>
<gene>
    <name evidence="7" type="ORF">HNY73_019548</name>
</gene>
<evidence type="ECO:0000256" key="1">
    <source>
        <dbReference type="ARBA" id="ARBA00004496"/>
    </source>
</evidence>
<evidence type="ECO:0000313" key="8">
    <source>
        <dbReference type="Proteomes" id="UP000807504"/>
    </source>
</evidence>
<accession>A0A8T0E7N7</accession>
<dbReference type="EMBL" id="JABXBU010002230">
    <property type="protein sequence ID" value="KAF8766491.1"/>
    <property type="molecule type" value="Genomic_DNA"/>
</dbReference>
<protein>
    <submittedName>
        <fullName evidence="7">T-complex protein 1 subunit zeta like protein</fullName>
    </submittedName>
</protein>
<dbReference type="FunFam" id="3.50.7.10:FF:000004">
    <property type="entry name" value="T-complex protein 1 subunit zeta"/>
    <property type="match status" value="1"/>
</dbReference>
<dbReference type="PANTHER" id="PTHR11353">
    <property type="entry name" value="CHAPERONIN"/>
    <property type="match status" value="1"/>
</dbReference>
<proteinExistence type="inferred from homology"/>
<evidence type="ECO:0000256" key="2">
    <source>
        <dbReference type="ARBA" id="ARBA00008020"/>
    </source>
</evidence>
<dbReference type="FunFam" id="1.10.560.10:FF:000038">
    <property type="entry name" value="Chaperonin containing TCP1 subunit 6B"/>
    <property type="match status" value="1"/>
</dbReference>
<dbReference type="Gene3D" id="3.50.7.10">
    <property type="entry name" value="GroEL"/>
    <property type="match status" value="1"/>
</dbReference>
<organism evidence="7 8">
    <name type="scientific">Argiope bruennichi</name>
    <name type="common">Wasp spider</name>
    <name type="synonym">Aranea bruennichi</name>
    <dbReference type="NCBI Taxonomy" id="94029"/>
    <lineage>
        <taxon>Eukaryota</taxon>
        <taxon>Metazoa</taxon>
        <taxon>Ecdysozoa</taxon>
        <taxon>Arthropoda</taxon>
        <taxon>Chelicerata</taxon>
        <taxon>Arachnida</taxon>
        <taxon>Araneae</taxon>
        <taxon>Araneomorphae</taxon>
        <taxon>Entelegynae</taxon>
        <taxon>Araneoidea</taxon>
        <taxon>Araneidae</taxon>
        <taxon>Argiope</taxon>
    </lineage>
</organism>
<comment type="caution">
    <text evidence="7">The sequence shown here is derived from an EMBL/GenBank/DDBJ whole genome shotgun (WGS) entry which is preliminary data.</text>
</comment>
<dbReference type="SUPFAM" id="SSF52029">
    <property type="entry name" value="GroEL apical domain-like"/>
    <property type="match status" value="1"/>
</dbReference>
<dbReference type="GO" id="GO:0140662">
    <property type="term" value="F:ATP-dependent protein folding chaperone"/>
    <property type="evidence" value="ECO:0007669"/>
    <property type="project" value="InterPro"/>
</dbReference>
<keyword evidence="3" id="KW-0963">Cytoplasm</keyword>
<dbReference type="InterPro" id="IPR027413">
    <property type="entry name" value="GROEL-like_equatorial_sf"/>
</dbReference>
<reference evidence="7" key="1">
    <citation type="journal article" date="2020" name="bioRxiv">
        <title>Chromosome-level reference genome of the European wasp spider Argiope bruennichi: a resource for studies on range expansion and evolutionary adaptation.</title>
        <authorList>
            <person name="Sheffer M.M."/>
            <person name="Hoppe A."/>
            <person name="Krehenwinkel H."/>
            <person name="Uhl G."/>
            <person name="Kuss A.W."/>
            <person name="Jensen L."/>
            <person name="Jensen C."/>
            <person name="Gillespie R.G."/>
            <person name="Hoff K.J."/>
            <person name="Prost S."/>
        </authorList>
    </citation>
    <scope>NUCLEOTIDE SEQUENCE</scope>
</reference>
<dbReference type="Gene3D" id="3.30.260.10">
    <property type="entry name" value="TCP-1-like chaperonin intermediate domain"/>
    <property type="match status" value="1"/>
</dbReference>
<keyword evidence="6" id="KW-0143">Chaperone</keyword>
<dbReference type="AlphaFoldDB" id="A0A8T0E7N7"/>
<evidence type="ECO:0000256" key="5">
    <source>
        <dbReference type="ARBA" id="ARBA00022840"/>
    </source>
</evidence>
<dbReference type="SUPFAM" id="SSF48592">
    <property type="entry name" value="GroEL equatorial domain-like"/>
    <property type="match status" value="1"/>
</dbReference>
<evidence type="ECO:0000313" key="7">
    <source>
        <dbReference type="EMBL" id="KAF8766491.1"/>
    </source>
</evidence>
<evidence type="ECO:0000256" key="6">
    <source>
        <dbReference type="ARBA" id="ARBA00023186"/>
    </source>
</evidence>
<comment type="subcellular location">
    <subcellularLocation>
        <location evidence="1">Cytoplasm</location>
    </subcellularLocation>
</comment>
<dbReference type="FunFam" id="3.30.260.10:FF:000017">
    <property type="entry name" value="T-complex protein 1 subunit zeta"/>
    <property type="match status" value="1"/>
</dbReference>
<dbReference type="GO" id="GO:0005737">
    <property type="term" value="C:cytoplasm"/>
    <property type="evidence" value="ECO:0007669"/>
    <property type="project" value="UniProtKB-SubCell"/>
</dbReference>
<dbReference type="Gene3D" id="1.10.560.10">
    <property type="entry name" value="GroEL-like equatorial domain"/>
    <property type="match status" value="1"/>
</dbReference>
<name>A0A8T0E7N7_ARGBR</name>
<reference evidence="7" key="2">
    <citation type="submission" date="2020-06" db="EMBL/GenBank/DDBJ databases">
        <authorList>
            <person name="Sheffer M."/>
        </authorList>
    </citation>
    <scope>NUCLEOTIDE SEQUENCE</scope>
</reference>
<dbReference type="InterPro" id="IPR027409">
    <property type="entry name" value="GroEL-like_apical_dom_sf"/>
</dbReference>
<dbReference type="SUPFAM" id="SSF54849">
    <property type="entry name" value="GroEL-intermediate domain like"/>
    <property type="match status" value="1"/>
</dbReference>
<dbReference type="InterPro" id="IPR017998">
    <property type="entry name" value="Chaperone_TCP-1"/>
</dbReference>
<dbReference type="InterPro" id="IPR027410">
    <property type="entry name" value="TCP-1-like_intermed_sf"/>
</dbReference>
<dbReference type="GO" id="GO:0005524">
    <property type="term" value="F:ATP binding"/>
    <property type="evidence" value="ECO:0007669"/>
    <property type="project" value="UniProtKB-KW"/>
</dbReference>